<dbReference type="KEGG" id="bsto:C0V70_09790"/>
<dbReference type="SUPFAM" id="SSF88697">
    <property type="entry name" value="PUA domain-like"/>
    <property type="match status" value="1"/>
</dbReference>
<dbReference type="CDD" id="cd21133">
    <property type="entry name" value="EVE"/>
    <property type="match status" value="1"/>
</dbReference>
<protein>
    <submittedName>
        <fullName evidence="3">EVE domain-containing protein</fullName>
    </submittedName>
</protein>
<evidence type="ECO:0000313" key="3">
    <source>
        <dbReference type="EMBL" id="AUN98391.1"/>
    </source>
</evidence>
<proteinExistence type="predicted"/>
<gene>
    <name evidence="3" type="ORF">C0V70_09790</name>
</gene>
<keyword evidence="1" id="KW-0597">Phosphoprotein</keyword>
<accession>A0A2K9NS98</accession>
<evidence type="ECO:0000313" key="4">
    <source>
        <dbReference type="Proteomes" id="UP000235584"/>
    </source>
</evidence>
<dbReference type="RefSeq" id="WP_102243682.1">
    <property type="nucleotide sequence ID" value="NZ_CP025704.1"/>
</dbReference>
<feature type="domain" description="EVE" evidence="2">
    <location>
        <begin position="2"/>
        <end position="149"/>
    </location>
</feature>
<organism evidence="3 4">
    <name type="scientific">Bacteriovorax stolpii</name>
    <name type="common">Bdellovibrio stolpii</name>
    <dbReference type="NCBI Taxonomy" id="960"/>
    <lineage>
        <taxon>Bacteria</taxon>
        <taxon>Pseudomonadati</taxon>
        <taxon>Bdellovibrionota</taxon>
        <taxon>Bacteriovoracia</taxon>
        <taxon>Bacteriovoracales</taxon>
        <taxon>Bacteriovoracaceae</taxon>
        <taxon>Bacteriovorax</taxon>
    </lineage>
</organism>
<dbReference type="InterPro" id="IPR047197">
    <property type="entry name" value="THYN1-like_EVE"/>
</dbReference>
<dbReference type="FunFam" id="3.10.590.10:FF:000003">
    <property type="entry name" value="Thymocyte nuclear protein 1"/>
    <property type="match status" value="1"/>
</dbReference>
<name>A0A2K9NS98_BACTC</name>
<dbReference type="Pfam" id="PF01878">
    <property type="entry name" value="EVE"/>
    <property type="match status" value="1"/>
</dbReference>
<keyword evidence="4" id="KW-1185">Reference proteome</keyword>
<dbReference type="Proteomes" id="UP000235584">
    <property type="component" value="Chromosome"/>
</dbReference>
<evidence type="ECO:0000259" key="2">
    <source>
        <dbReference type="Pfam" id="PF01878"/>
    </source>
</evidence>
<dbReference type="AlphaFoldDB" id="A0A2K9NS98"/>
<dbReference type="InterPro" id="IPR052181">
    <property type="entry name" value="5hmC_binding"/>
</dbReference>
<evidence type="ECO:0000256" key="1">
    <source>
        <dbReference type="ARBA" id="ARBA00022553"/>
    </source>
</evidence>
<dbReference type="InterPro" id="IPR015947">
    <property type="entry name" value="PUA-like_sf"/>
</dbReference>
<sequence length="150" mass="17242">MNYWLMKSEPDVFSIDDLKKKKKSGWDGVRNYQARNYMRDEMKIGDVVLFYHSSCEIPGIAGLAKVSKTSHPDPSQFDPKSEYYDEKATKDNPRWFMVEVEFVEKFENVVTLAMLKAHKGLEGMPVVQKGSRLSINPVTANEFKIIIGMK</sequence>
<dbReference type="PANTHER" id="PTHR14087">
    <property type="entry name" value="THYMOCYTE NUCLEAR PROTEIN 1"/>
    <property type="match status" value="1"/>
</dbReference>
<reference evidence="3 4" key="1">
    <citation type="submission" date="2018-01" db="EMBL/GenBank/DDBJ databases">
        <title>Complete genome sequence of Bacteriovorax stolpii DSM12778.</title>
        <authorList>
            <person name="Tang B."/>
            <person name="Chang J."/>
        </authorList>
    </citation>
    <scope>NUCLEOTIDE SEQUENCE [LARGE SCALE GENOMIC DNA]</scope>
    <source>
        <strain evidence="3 4">DSM 12778</strain>
    </source>
</reference>
<dbReference type="PANTHER" id="PTHR14087:SF7">
    <property type="entry name" value="THYMOCYTE NUCLEAR PROTEIN 1"/>
    <property type="match status" value="1"/>
</dbReference>
<dbReference type="EMBL" id="CP025704">
    <property type="protein sequence ID" value="AUN98391.1"/>
    <property type="molecule type" value="Genomic_DNA"/>
</dbReference>
<dbReference type="InterPro" id="IPR002740">
    <property type="entry name" value="EVE_domain"/>
</dbReference>
<dbReference type="Gene3D" id="3.10.590.10">
    <property type="entry name" value="ph1033 like domains"/>
    <property type="match status" value="1"/>
</dbReference>